<feature type="transmembrane region" description="Helical" evidence="7">
    <location>
        <begin position="136"/>
        <end position="160"/>
    </location>
</feature>
<reference evidence="8" key="1">
    <citation type="submission" date="2018-06" db="EMBL/GenBank/DDBJ databases">
        <authorList>
            <person name="Zhirakovskaya E."/>
        </authorList>
    </citation>
    <scope>NUCLEOTIDE SEQUENCE</scope>
</reference>
<feature type="transmembrane region" description="Helical" evidence="7">
    <location>
        <begin position="103"/>
        <end position="124"/>
    </location>
</feature>
<protein>
    <submittedName>
        <fullName evidence="8">Glycosyltransferase</fullName>
    </submittedName>
</protein>
<dbReference type="InterPro" id="IPR050256">
    <property type="entry name" value="Glycosyltransferase_2"/>
</dbReference>
<feature type="non-terminal residue" evidence="8">
    <location>
        <position position="1"/>
    </location>
</feature>
<dbReference type="GO" id="GO:0016757">
    <property type="term" value="F:glycosyltransferase activity"/>
    <property type="evidence" value="ECO:0007669"/>
    <property type="project" value="UniProtKB-KW"/>
</dbReference>
<evidence type="ECO:0000256" key="5">
    <source>
        <dbReference type="ARBA" id="ARBA00022989"/>
    </source>
</evidence>
<evidence type="ECO:0000256" key="6">
    <source>
        <dbReference type="ARBA" id="ARBA00023136"/>
    </source>
</evidence>
<name>A0A3B0U482_9ZZZZ</name>
<proteinExistence type="predicted"/>
<keyword evidence="5 7" id="KW-1133">Transmembrane helix</keyword>
<dbReference type="PANTHER" id="PTHR48090:SF1">
    <property type="entry name" value="PROPHAGE BACTOPRENOL GLUCOSYL TRANSFERASE HOMOLOG"/>
    <property type="match status" value="1"/>
</dbReference>
<keyword evidence="2" id="KW-0328">Glycosyltransferase</keyword>
<evidence type="ECO:0000313" key="8">
    <source>
        <dbReference type="EMBL" id="VAW19259.1"/>
    </source>
</evidence>
<evidence type="ECO:0000256" key="1">
    <source>
        <dbReference type="ARBA" id="ARBA00004141"/>
    </source>
</evidence>
<evidence type="ECO:0000256" key="2">
    <source>
        <dbReference type="ARBA" id="ARBA00022676"/>
    </source>
</evidence>
<gene>
    <name evidence="8" type="ORF">MNBD_BACTEROID05-1300</name>
</gene>
<keyword evidence="3 8" id="KW-0808">Transferase</keyword>
<evidence type="ECO:0000256" key="4">
    <source>
        <dbReference type="ARBA" id="ARBA00022692"/>
    </source>
</evidence>
<dbReference type="PANTHER" id="PTHR48090">
    <property type="entry name" value="UNDECAPRENYL-PHOSPHATE 4-DEOXY-4-FORMAMIDO-L-ARABINOSE TRANSFERASE-RELATED"/>
    <property type="match status" value="1"/>
</dbReference>
<sequence length="186" mass="21323">SKMFITKVGYFILNKVTSIKLPREAGDFKLLSRRVVEKLKGMKEKRPFLRGMVCWVGYDQAFISYHREARFAGEAKFSLFDWRVWSNFFDSALISFSSAPLKLSVFLGFFAILVDFGLILHVFIEKFLGRAIPGWAALMIAVLFIGSIQLFCIGIIGLYLNSIFEEVKGRPNYIIESTYGFSKKEK</sequence>
<dbReference type="AlphaFoldDB" id="A0A3B0U482"/>
<evidence type="ECO:0000256" key="3">
    <source>
        <dbReference type="ARBA" id="ARBA00022679"/>
    </source>
</evidence>
<organism evidence="8">
    <name type="scientific">hydrothermal vent metagenome</name>
    <dbReference type="NCBI Taxonomy" id="652676"/>
    <lineage>
        <taxon>unclassified sequences</taxon>
        <taxon>metagenomes</taxon>
        <taxon>ecological metagenomes</taxon>
    </lineage>
</organism>
<comment type="subcellular location">
    <subcellularLocation>
        <location evidence="1">Membrane</location>
        <topology evidence="1">Multi-pass membrane protein</topology>
    </subcellularLocation>
</comment>
<dbReference type="EMBL" id="UOEN01000459">
    <property type="protein sequence ID" value="VAW19259.1"/>
    <property type="molecule type" value="Genomic_DNA"/>
</dbReference>
<evidence type="ECO:0000256" key="7">
    <source>
        <dbReference type="SAM" id="Phobius"/>
    </source>
</evidence>
<dbReference type="GO" id="GO:0005886">
    <property type="term" value="C:plasma membrane"/>
    <property type="evidence" value="ECO:0007669"/>
    <property type="project" value="TreeGrafter"/>
</dbReference>
<keyword evidence="6 7" id="KW-0472">Membrane</keyword>
<accession>A0A3B0U482</accession>
<keyword evidence="4 7" id="KW-0812">Transmembrane</keyword>